<dbReference type="EMBL" id="BARS01007544">
    <property type="protein sequence ID" value="GAF67363.1"/>
    <property type="molecule type" value="Genomic_DNA"/>
</dbReference>
<keyword evidence="6" id="KW-0238">DNA-binding</keyword>
<dbReference type="GO" id="GO:0016787">
    <property type="term" value="F:hydrolase activity"/>
    <property type="evidence" value="ECO:0007669"/>
    <property type="project" value="UniProtKB-KW"/>
</dbReference>
<comment type="catalytic activity">
    <reaction evidence="8">
        <text>Couples ATP hydrolysis with the unwinding of duplex DNA by translocating in the 3'-5' direction.</text>
        <dbReference type="EC" id="5.6.2.4"/>
    </reaction>
</comment>
<protein>
    <recommendedName>
        <fullName evidence="9">DNA 3'-5' helicase</fullName>
        <ecNumber evidence="9">5.6.2.4</ecNumber>
    </recommendedName>
</protein>
<dbReference type="InterPro" id="IPR000212">
    <property type="entry name" value="DNA_helicase_UvrD/REP"/>
</dbReference>
<dbReference type="GO" id="GO:0003677">
    <property type="term" value="F:DNA binding"/>
    <property type="evidence" value="ECO:0007669"/>
    <property type="project" value="UniProtKB-KW"/>
</dbReference>
<comment type="caution">
    <text evidence="13">The sequence shown here is derived from an EMBL/GenBank/DDBJ whole genome shotgun (WGS) entry which is preliminary data.</text>
</comment>
<evidence type="ECO:0000256" key="7">
    <source>
        <dbReference type="ARBA" id="ARBA00023235"/>
    </source>
</evidence>
<dbReference type="SUPFAM" id="SSF52540">
    <property type="entry name" value="P-loop containing nucleoside triphosphate hydrolases"/>
    <property type="match status" value="1"/>
</dbReference>
<dbReference type="GO" id="GO:0005829">
    <property type="term" value="C:cytosol"/>
    <property type="evidence" value="ECO:0007669"/>
    <property type="project" value="TreeGrafter"/>
</dbReference>
<evidence type="ECO:0000256" key="9">
    <source>
        <dbReference type="ARBA" id="ARBA00034808"/>
    </source>
</evidence>
<evidence type="ECO:0000256" key="3">
    <source>
        <dbReference type="ARBA" id="ARBA00022801"/>
    </source>
</evidence>
<dbReference type="PROSITE" id="PS51198">
    <property type="entry name" value="UVRD_HELICASE_ATP_BIND"/>
    <property type="match status" value="1"/>
</dbReference>
<accession>X0RF17</accession>
<dbReference type="GO" id="GO:0005524">
    <property type="term" value="F:ATP binding"/>
    <property type="evidence" value="ECO:0007669"/>
    <property type="project" value="UniProtKB-KW"/>
</dbReference>
<dbReference type="InterPro" id="IPR027417">
    <property type="entry name" value="P-loop_NTPase"/>
</dbReference>
<dbReference type="Gene3D" id="3.40.50.300">
    <property type="entry name" value="P-loop containing nucleotide triphosphate hydrolases"/>
    <property type="match status" value="2"/>
</dbReference>
<keyword evidence="5" id="KW-0067">ATP-binding</keyword>
<evidence type="ECO:0000256" key="6">
    <source>
        <dbReference type="ARBA" id="ARBA00023125"/>
    </source>
</evidence>
<feature type="domain" description="UvrD-like helicase ATP-binding" evidence="11">
    <location>
        <begin position="1"/>
        <end position="129"/>
    </location>
</feature>
<keyword evidence="7" id="KW-0413">Isomerase</keyword>
<evidence type="ECO:0000259" key="11">
    <source>
        <dbReference type="PROSITE" id="PS51198"/>
    </source>
</evidence>
<reference evidence="13" key="1">
    <citation type="journal article" date="2014" name="Front. Microbiol.">
        <title>High frequency of phylogenetically diverse reductive dehalogenase-homologous genes in deep subseafloor sedimentary metagenomes.</title>
        <authorList>
            <person name="Kawai M."/>
            <person name="Futagami T."/>
            <person name="Toyoda A."/>
            <person name="Takaki Y."/>
            <person name="Nishi S."/>
            <person name="Hori S."/>
            <person name="Arai W."/>
            <person name="Tsubouchi T."/>
            <person name="Morono Y."/>
            <person name="Uchiyama I."/>
            <person name="Ito T."/>
            <person name="Fujiyama A."/>
            <person name="Inagaki F."/>
            <person name="Takami H."/>
        </authorList>
    </citation>
    <scope>NUCLEOTIDE SEQUENCE</scope>
    <source>
        <strain evidence="13">Expedition CK06-06</strain>
    </source>
</reference>
<dbReference type="PANTHER" id="PTHR11070:SF2">
    <property type="entry name" value="ATP-DEPENDENT DNA HELICASE SRS2"/>
    <property type="match status" value="1"/>
</dbReference>
<comment type="similarity">
    <text evidence="1">Belongs to the helicase family. UvrD subfamily.</text>
</comment>
<name>X0RF17_9ZZZZ</name>
<dbReference type="PANTHER" id="PTHR11070">
    <property type="entry name" value="UVRD / RECB / PCRA DNA HELICASE FAMILY MEMBER"/>
    <property type="match status" value="1"/>
</dbReference>
<evidence type="ECO:0000256" key="1">
    <source>
        <dbReference type="ARBA" id="ARBA00009922"/>
    </source>
</evidence>
<dbReference type="Pfam" id="PF13361">
    <property type="entry name" value="UvrD_C"/>
    <property type="match status" value="1"/>
</dbReference>
<proteinExistence type="inferred from homology"/>
<feature type="domain" description="UvrD-like helicase C-terminal" evidence="12">
    <location>
        <begin position="130"/>
        <end position="392"/>
    </location>
</feature>
<evidence type="ECO:0000256" key="8">
    <source>
        <dbReference type="ARBA" id="ARBA00034617"/>
    </source>
</evidence>
<gene>
    <name evidence="13" type="ORF">S01H1_14500</name>
</gene>
<dbReference type="Gene3D" id="1.10.486.10">
    <property type="entry name" value="PCRA, domain 4"/>
    <property type="match status" value="1"/>
</dbReference>
<evidence type="ECO:0000256" key="5">
    <source>
        <dbReference type="ARBA" id="ARBA00022840"/>
    </source>
</evidence>
<dbReference type="GO" id="GO:0000725">
    <property type="term" value="P:recombinational repair"/>
    <property type="evidence" value="ECO:0007669"/>
    <property type="project" value="TreeGrafter"/>
</dbReference>
<dbReference type="GO" id="GO:0043138">
    <property type="term" value="F:3'-5' DNA helicase activity"/>
    <property type="evidence" value="ECO:0007669"/>
    <property type="project" value="UniProtKB-EC"/>
</dbReference>
<evidence type="ECO:0000256" key="4">
    <source>
        <dbReference type="ARBA" id="ARBA00022806"/>
    </source>
</evidence>
<organism evidence="13">
    <name type="scientific">marine sediment metagenome</name>
    <dbReference type="NCBI Taxonomy" id="412755"/>
    <lineage>
        <taxon>unclassified sequences</taxon>
        <taxon>metagenomes</taxon>
        <taxon>ecological metagenomes</taxon>
    </lineage>
</organism>
<keyword evidence="3" id="KW-0378">Hydrolase</keyword>
<dbReference type="InterPro" id="IPR014017">
    <property type="entry name" value="DNA_helicase_UvrD-like_C"/>
</dbReference>
<evidence type="ECO:0000256" key="10">
    <source>
        <dbReference type="ARBA" id="ARBA00048988"/>
    </source>
</evidence>
<dbReference type="PROSITE" id="PS51217">
    <property type="entry name" value="UVRD_HELICASE_CTER"/>
    <property type="match status" value="1"/>
</dbReference>
<evidence type="ECO:0000313" key="13">
    <source>
        <dbReference type="EMBL" id="GAF67363.1"/>
    </source>
</evidence>
<sequence>YNVLVEEAAQQKELAETYAAYQGLLVESGFVDFGDQITMTLRLFREHPTVLERYRQRFRYILVDEFQDTNYAQFELLKLLSSHRNLTVCGDDDQSIYKFRGAAISNILGFQEAFPEAEMIVLDQNYRSTQAILDSAYRLIQNNNPDRLEVRSSITKKLHSNSERGRAPLHHHFETLEEECDFVADAIATRHSEDDRPFSDFAVLVRSNAQADSFLRALNLSHIPWRFSGSRGLYDQEIIRSAIAFLRVLADPRDTLSLHYLASLDPYEVPAESLALATAYAQRQNKSLLQTFRILSNNAGFLDVTPDALERMGRLLGDLDVMLPLSTKERTGELLFRYLSTQTGMIERLSNSSHPADIQRVQNLARLFSIIERFARVARYDRVAWFIDYLDD</sequence>
<dbReference type="GO" id="GO:0033202">
    <property type="term" value="C:DNA helicase complex"/>
    <property type="evidence" value="ECO:0007669"/>
    <property type="project" value="TreeGrafter"/>
</dbReference>
<dbReference type="AlphaFoldDB" id="X0RF17"/>
<feature type="non-terminal residue" evidence="13">
    <location>
        <position position="1"/>
    </location>
</feature>
<dbReference type="InterPro" id="IPR014016">
    <property type="entry name" value="UvrD-like_ATP-bd"/>
</dbReference>
<evidence type="ECO:0000256" key="2">
    <source>
        <dbReference type="ARBA" id="ARBA00022741"/>
    </source>
</evidence>
<keyword evidence="2" id="KW-0547">Nucleotide-binding</keyword>
<feature type="non-terminal residue" evidence="13">
    <location>
        <position position="392"/>
    </location>
</feature>
<comment type="catalytic activity">
    <reaction evidence="10">
        <text>ATP + H2O = ADP + phosphate + H(+)</text>
        <dbReference type="Rhea" id="RHEA:13065"/>
        <dbReference type="ChEBI" id="CHEBI:15377"/>
        <dbReference type="ChEBI" id="CHEBI:15378"/>
        <dbReference type="ChEBI" id="CHEBI:30616"/>
        <dbReference type="ChEBI" id="CHEBI:43474"/>
        <dbReference type="ChEBI" id="CHEBI:456216"/>
        <dbReference type="EC" id="5.6.2.4"/>
    </reaction>
</comment>
<keyword evidence="4" id="KW-0347">Helicase</keyword>
<dbReference type="CDD" id="cd17932">
    <property type="entry name" value="DEXQc_UvrD"/>
    <property type="match status" value="1"/>
</dbReference>
<dbReference type="Gene3D" id="1.10.10.160">
    <property type="match status" value="1"/>
</dbReference>
<evidence type="ECO:0000259" key="12">
    <source>
        <dbReference type="PROSITE" id="PS51217"/>
    </source>
</evidence>
<dbReference type="InterPro" id="IPR013986">
    <property type="entry name" value="DExx_box_DNA_helicase_dom_sf"/>
</dbReference>
<dbReference type="Pfam" id="PF00580">
    <property type="entry name" value="UvrD-helicase"/>
    <property type="match status" value="1"/>
</dbReference>
<dbReference type="EC" id="5.6.2.4" evidence="9"/>